<proteinExistence type="predicted"/>
<dbReference type="OrthoDB" id="2065887at2"/>
<sequence>MLEDIKVNKDKYYTVGYCPYLKQYMLAITITWVAWYERYYSISEDEYKWFDSDIDKLNHLVDELYHSGVSNSRFMFSERNIENNSFQTKLINKVLSQKDLIKNP</sequence>
<name>A0A379EZ04_9BACT</name>
<accession>A0A379EZ04</accession>
<reference evidence="1 3" key="1">
    <citation type="submission" date="2018-06" db="EMBL/GenBank/DDBJ databases">
        <title>Genomic Encyclopedia of Archaeal and Bacterial Type Strains, Phase II (KMG-II): from individual species to whole genera.</title>
        <authorList>
            <person name="Goeker M."/>
        </authorList>
    </citation>
    <scope>NUCLEOTIDE SEQUENCE [LARGE SCALE GENOMIC DNA]</scope>
    <source>
        <strain evidence="1 3">DSM 18710</strain>
    </source>
</reference>
<dbReference type="EMBL" id="UGTP01000001">
    <property type="protein sequence ID" value="SUC11575.1"/>
    <property type="molecule type" value="Genomic_DNA"/>
</dbReference>
<dbReference type="RefSeq" id="WP_006045615.1">
    <property type="nucleotide sequence ID" value="NZ_CAJPLF010000049.1"/>
</dbReference>
<protein>
    <submittedName>
        <fullName evidence="2">Uncharacterized protein</fullName>
    </submittedName>
</protein>
<dbReference type="GeneID" id="78570168"/>
<organism evidence="2 4">
    <name type="scientific">Prevotella pallens</name>
    <dbReference type="NCBI Taxonomy" id="60133"/>
    <lineage>
        <taxon>Bacteria</taxon>
        <taxon>Pseudomonadati</taxon>
        <taxon>Bacteroidota</taxon>
        <taxon>Bacteroidia</taxon>
        <taxon>Bacteroidales</taxon>
        <taxon>Prevotellaceae</taxon>
        <taxon>Prevotella</taxon>
    </lineage>
</organism>
<gene>
    <name evidence="1" type="ORF">BC673_10354</name>
    <name evidence="2" type="ORF">NCTC13043_00431</name>
</gene>
<evidence type="ECO:0000313" key="1">
    <source>
        <dbReference type="EMBL" id="RAS47461.1"/>
    </source>
</evidence>
<dbReference type="AlphaFoldDB" id="A0A379EZ04"/>
<dbReference type="Proteomes" id="UP000249852">
    <property type="component" value="Unassembled WGS sequence"/>
</dbReference>
<dbReference type="Proteomes" id="UP000254235">
    <property type="component" value="Unassembled WGS sequence"/>
</dbReference>
<keyword evidence="3" id="KW-1185">Reference proteome</keyword>
<reference evidence="2 4" key="2">
    <citation type="submission" date="2018-06" db="EMBL/GenBank/DDBJ databases">
        <authorList>
            <consortium name="Pathogen Informatics"/>
            <person name="Doyle S."/>
        </authorList>
    </citation>
    <scope>NUCLEOTIDE SEQUENCE [LARGE SCALE GENOMIC DNA]</scope>
    <source>
        <strain evidence="2 4">NCTC13043</strain>
    </source>
</reference>
<evidence type="ECO:0000313" key="4">
    <source>
        <dbReference type="Proteomes" id="UP000254235"/>
    </source>
</evidence>
<dbReference type="EMBL" id="QLTQ01000003">
    <property type="protein sequence ID" value="RAS47461.1"/>
    <property type="molecule type" value="Genomic_DNA"/>
</dbReference>
<evidence type="ECO:0000313" key="3">
    <source>
        <dbReference type="Proteomes" id="UP000249852"/>
    </source>
</evidence>
<evidence type="ECO:0000313" key="2">
    <source>
        <dbReference type="EMBL" id="SUC11575.1"/>
    </source>
</evidence>